<dbReference type="EMBL" id="BMMX01000005">
    <property type="protein sequence ID" value="GGK85250.1"/>
    <property type="molecule type" value="Genomic_DNA"/>
</dbReference>
<dbReference type="SMART" id="SM00331">
    <property type="entry name" value="PP2C_SIG"/>
    <property type="match status" value="1"/>
</dbReference>
<evidence type="ECO:0000313" key="3">
    <source>
        <dbReference type="EMBL" id="GGK85250.1"/>
    </source>
</evidence>
<dbReference type="InterPro" id="IPR001932">
    <property type="entry name" value="PPM-type_phosphatase-like_dom"/>
</dbReference>
<dbReference type="InterPro" id="IPR036457">
    <property type="entry name" value="PPM-type-like_dom_sf"/>
</dbReference>
<dbReference type="InterPro" id="IPR036890">
    <property type="entry name" value="HATPase_C_sf"/>
</dbReference>
<dbReference type="SUPFAM" id="SSF81606">
    <property type="entry name" value="PP2C-like"/>
    <property type="match status" value="1"/>
</dbReference>
<keyword evidence="1" id="KW-0378">Hydrolase</keyword>
<comment type="caution">
    <text evidence="3">The sequence shown here is derived from an EMBL/GenBank/DDBJ whole genome shotgun (WGS) entry which is preliminary data.</text>
</comment>
<gene>
    <name evidence="3" type="ORF">GCM10012284_19400</name>
</gene>
<dbReference type="Gene3D" id="3.30.450.40">
    <property type="match status" value="1"/>
</dbReference>
<evidence type="ECO:0000313" key="4">
    <source>
        <dbReference type="Proteomes" id="UP000656042"/>
    </source>
</evidence>
<dbReference type="SUPFAM" id="SSF55781">
    <property type="entry name" value="GAF domain-like"/>
    <property type="match status" value="1"/>
</dbReference>
<keyword evidence="4" id="KW-1185">Reference proteome</keyword>
<dbReference type="Pfam" id="PF13185">
    <property type="entry name" value="GAF_2"/>
    <property type="match status" value="1"/>
</dbReference>
<dbReference type="GO" id="GO:0016791">
    <property type="term" value="F:phosphatase activity"/>
    <property type="evidence" value="ECO:0007669"/>
    <property type="project" value="TreeGrafter"/>
</dbReference>
<dbReference type="Pfam" id="PF07228">
    <property type="entry name" value="SpoIIE"/>
    <property type="match status" value="1"/>
</dbReference>
<reference evidence="3" key="2">
    <citation type="submission" date="2020-09" db="EMBL/GenBank/DDBJ databases">
        <authorList>
            <person name="Sun Q."/>
            <person name="Zhou Y."/>
        </authorList>
    </citation>
    <scope>NUCLEOTIDE SEQUENCE</scope>
    <source>
        <strain evidence="3">CGMCC 4.7299</strain>
    </source>
</reference>
<dbReference type="PANTHER" id="PTHR43156">
    <property type="entry name" value="STAGE II SPORULATION PROTEIN E-RELATED"/>
    <property type="match status" value="1"/>
</dbReference>
<organism evidence="3 4">
    <name type="scientific">Mangrovihabitans endophyticus</name>
    <dbReference type="NCBI Taxonomy" id="1751298"/>
    <lineage>
        <taxon>Bacteria</taxon>
        <taxon>Bacillati</taxon>
        <taxon>Actinomycetota</taxon>
        <taxon>Actinomycetes</taxon>
        <taxon>Micromonosporales</taxon>
        <taxon>Micromonosporaceae</taxon>
        <taxon>Mangrovihabitans</taxon>
    </lineage>
</organism>
<dbReference type="Gene3D" id="3.60.40.10">
    <property type="entry name" value="PPM-type phosphatase domain"/>
    <property type="match status" value="1"/>
</dbReference>
<dbReference type="InterPro" id="IPR052016">
    <property type="entry name" value="Bact_Sigma-Reg"/>
</dbReference>
<dbReference type="InterPro" id="IPR029016">
    <property type="entry name" value="GAF-like_dom_sf"/>
</dbReference>
<evidence type="ECO:0000256" key="1">
    <source>
        <dbReference type="ARBA" id="ARBA00022801"/>
    </source>
</evidence>
<protein>
    <recommendedName>
        <fullName evidence="2">PPM-type phosphatase domain-containing protein</fullName>
    </recommendedName>
</protein>
<dbReference type="Gene3D" id="3.30.450.20">
    <property type="entry name" value="PAS domain"/>
    <property type="match status" value="1"/>
</dbReference>
<reference evidence="3" key="1">
    <citation type="journal article" date="2014" name="Int. J. Syst. Evol. Microbiol.">
        <title>Complete genome sequence of Corynebacterium casei LMG S-19264T (=DSM 44701T), isolated from a smear-ripened cheese.</title>
        <authorList>
            <consortium name="US DOE Joint Genome Institute (JGI-PGF)"/>
            <person name="Walter F."/>
            <person name="Albersmeier A."/>
            <person name="Kalinowski J."/>
            <person name="Ruckert C."/>
        </authorList>
    </citation>
    <scope>NUCLEOTIDE SEQUENCE</scope>
    <source>
        <strain evidence="3">CGMCC 4.7299</strain>
    </source>
</reference>
<dbReference type="Gene3D" id="3.30.565.10">
    <property type="entry name" value="Histidine kinase-like ATPase, C-terminal domain"/>
    <property type="match status" value="1"/>
</dbReference>
<proteinExistence type="predicted"/>
<dbReference type="Proteomes" id="UP000656042">
    <property type="component" value="Unassembled WGS sequence"/>
</dbReference>
<dbReference type="InterPro" id="IPR003018">
    <property type="entry name" value="GAF"/>
</dbReference>
<dbReference type="InterPro" id="IPR003594">
    <property type="entry name" value="HATPase_dom"/>
</dbReference>
<accession>A0A8J3FN87</accession>
<evidence type="ECO:0000259" key="2">
    <source>
        <dbReference type="SMART" id="SM00331"/>
    </source>
</evidence>
<dbReference type="CDD" id="cd16936">
    <property type="entry name" value="HATPase_RsbW-like"/>
    <property type="match status" value="1"/>
</dbReference>
<dbReference type="SUPFAM" id="SSF55874">
    <property type="entry name" value="ATPase domain of HSP90 chaperone/DNA topoisomerase II/histidine kinase"/>
    <property type="match status" value="1"/>
</dbReference>
<sequence length="739" mass="78051">MNPTLGPARIVQTDDAGYAELMVGTGGSTLPSQTGAAPQTASTPAGDVPGCAALIRSVAWEQTTLGPVPEWDPVVRATVDLMLASPVPMALTCGDDYLLLYNDAYAQVISAWHPVAMGRPAAETFGELWHSSDVGGVVQEVYRSGRAQLEPETQMTLPRGDAGRPEHAFFTRGHSVVRDSHDRAVGVLTVAAETTQVTRHLQSLGELTSRLAGALTIDDVARVVLSYAMSSFDVDHCVFAVDDGAGYRYVRRIRGEMLDEADERLPPLWKRIVADEGYPLVAVAQSGRASFEPDGSPLMKIASDRHERRIRALAAIPLRAPSLRGALTVGYRSPHPWLPAERALLDAAGELVAQAAERARRFEAQHGTAQLLQRSMLPEHLPELDTFRIAARYDVGVDGNAAGGDFYDAFELPDGRLAMVLGDVAGHDVRAAAVMGQVRAALRALALTDPAPPSVLAGLDRLVGSLGAESRNEEIFVTVVFGLLDPADGTITLASAGHPPPVLRRAGFRGEPATAELVKVPPGAPLGLGGRWQTGVITIEPGDTILMFSDGVVERRGRALNDGLDALVAAAASAGSGDPRNLCSLATGAVEGTTDDDVAVLAVEHAVALSRSATMQVAAEPTGPSRVRQWMTNRLREWSVPEAVIGAAILCTSELTTNALLHAGTPAQVHIDLSAERLLVSVADTGTRGSVTRARTDALSSRGRGLGLIEELSDAWGTDPTVRGSTVWFEMLIPGNAGP</sequence>
<dbReference type="PANTHER" id="PTHR43156:SF2">
    <property type="entry name" value="STAGE II SPORULATION PROTEIN E"/>
    <property type="match status" value="1"/>
</dbReference>
<dbReference type="AlphaFoldDB" id="A0A8J3FN87"/>
<name>A0A8J3FN87_9ACTN</name>
<feature type="domain" description="PPM-type phosphatase" evidence="2">
    <location>
        <begin position="392"/>
        <end position="605"/>
    </location>
</feature>
<dbReference type="Pfam" id="PF13581">
    <property type="entry name" value="HATPase_c_2"/>
    <property type="match status" value="1"/>
</dbReference>